<feature type="domain" description="Alpha-carbonic anhydrase" evidence="9">
    <location>
        <begin position="26"/>
        <end position="285"/>
    </location>
</feature>
<proteinExistence type="inferred from homology"/>
<evidence type="ECO:0000256" key="8">
    <source>
        <dbReference type="SAM" id="MobiDB-lite"/>
    </source>
</evidence>
<dbReference type="Gene3D" id="3.10.200.10">
    <property type="entry name" value="Alpha carbonic anhydrase"/>
    <property type="match status" value="1"/>
</dbReference>
<organism evidence="10 11">
    <name type="scientific">Megalops atlanticus</name>
    <name type="common">Tarpon</name>
    <name type="synonym">Clupea gigantea</name>
    <dbReference type="NCBI Taxonomy" id="7932"/>
    <lineage>
        <taxon>Eukaryota</taxon>
        <taxon>Metazoa</taxon>
        <taxon>Chordata</taxon>
        <taxon>Craniata</taxon>
        <taxon>Vertebrata</taxon>
        <taxon>Euteleostomi</taxon>
        <taxon>Actinopterygii</taxon>
        <taxon>Neopterygii</taxon>
        <taxon>Teleostei</taxon>
        <taxon>Elopiformes</taxon>
        <taxon>Megalopidae</taxon>
        <taxon>Megalops</taxon>
    </lineage>
</organism>
<dbReference type="SUPFAM" id="SSF51069">
    <property type="entry name" value="Carbonic anhydrase"/>
    <property type="match status" value="1"/>
</dbReference>
<dbReference type="EC" id="4.2.1.1" evidence="2 7"/>
<gene>
    <name evidence="10" type="ORF">MATL_G00095210</name>
</gene>
<reference evidence="10" key="1">
    <citation type="submission" date="2021-01" db="EMBL/GenBank/DDBJ databases">
        <authorList>
            <person name="Zahm M."/>
            <person name="Roques C."/>
            <person name="Cabau C."/>
            <person name="Klopp C."/>
            <person name="Donnadieu C."/>
            <person name="Jouanno E."/>
            <person name="Lampietro C."/>
            <person name="Louis A."/>
            <person name="Herpin A."/>
            <person name="Echchiki A."/>
            <person name="Berthelot C."/>
            <person name="Parey E."/>
            <person name="Roest-Crollius H."/>
            <person name="Braasch I."/>
            <person name="Postlethwait J."/>
            <person name="Bobe J."/>
            <person name="Montfort J."/>
            <person name="Bouchez O."/>
            <person name="Begum T."/>
            <person name="Mejri S."/>
            <person name="Adams A."/>
            <person name="Chen W.-J."/>
            <person name="Guiguen Y."/>
        </authorList>
    </citation>
    <scope>NUCLEOTIDE SEQUENCE</scope>
    <source>
        <strain evidence="10">YG-15Mar2019-1</strain>
        <tissue evidence="10">Brain</tissue>
    </source>
</reference>
<evidence type="ECO:0000256" key="6">
    <source>
        <dbReference type="ARBA" id="ARBA00023239"/>
    </source>
</evidence>
<evidence type="ECO:0000259" key="9">
    <source>
        <dbReference type="PROSITE" id="PS51144"/>
    </source>
</evidence>
<evidence type="ECO:0000256" key="2">
    <source>
        <dbReference type="ARBA" id="ARBA00012925"/>
    </source>
</evidence>
<keyword evidence="4 7" id="KW-0862">Zinc</keyword>
<dbReference type="GO" id="GO:0005886">
    <property type="term" value="C:plasma membrane"/>
    <property type="evidence" value="ECO:0007669"/>
    <property type="project" value="TreeGrafter"/>
</dbReference>
<dbReference type="InterPro" id="IPR036398">
    <property type="entry name" value="CA_dom_sf"/>
</dbReference>
<dbReference type="AlphaFoldDB" id="A0A9D3Q3D5"/>
<comment type="cofactor">
    <cofactor evidence="7">
        <name>Zn(2+)</name>
        <dbReference type="ChEBI" id="CHEBI:29105"/>
    </cofactor>
</comment>
<dbReference type="InterPro" id="IPR001148">
    <property type="entry name" value="CA_dom"/>
</dbReference>
<evidence type="ECO:0000256" key="3">
    <source>
        <dbReference type="ARBA" id="ARBA00022723"/>
    </source>
</evidence>
<keyword evidence="6 7" id="KW-0456">Lyase</keyword>
<accession>A0A9D3Q3D5</accession>
<keyword evidence="3 7" id="KW-0479">Metal-binding</keyword>
<evidence type="ECO:0000256" key="5">
    <source>
        <dbReference type="ARBA" id="ARBA00023180"/>
    </source>
</evidence>
<evidence type="ECO:0000256" key="1">
    <source>
        <dbReference type="ARBA" id="ARBA00010718"/>
    </source>
</evidence>
<dbReference type="PANTHER" id="PTHR18952">
    <property type="entry name" value="CARBONIC ANHYDRASE"/>
    <property type="match status" value="1"/>
</dbReference>
<dbReference type="InterPro" id="IPR023561">
    <property type="entry name" value="Carbonic_anhydrase_a-class"/>
</dbReference>
<feature type="chain" id="PRO_5039754514" description="Carbonic anhydrase" evidence="7">
    <location>
        <begin position="26"/>
        <end position="517"/>
    </location>
</feature>
<sequence>MQVLHLQASTILQVLCFMTVTASHGAKWTYTGPEGEHHWSKHYPYCGGTFQSPIDFETDLLRYDPTLEPIEVRNYNLSTHEQLTLSNNGHSVQLSLPPRMHISGLPHHYSAAQLHLHWGSPSQPAGSEHTINGKRFTAEMHVVHFNSDKYPNISMAVDKSDGLAVLGVLIEIGEFHPTFNQLLKYLNGVKYKDQRIQVPAFNIQDLLPARLDEYYRYDGSLTTPPCYPSVLWTVFRNPISISQKQFMALATGVFSSSEQEPIPVPLNRNYRKPQNPEDRIVLVSFQEGRGLHGTPTVTPPFLRRQIVQRLLTGDLFDLDDGGLSPVPPILGRGPGAGKKWANHKSQNGGGQTVPKQKWPRLKAADGASFGPALWKNSQIASHMGKFGLFEDRLCYSSLQQKVSRQLKKAHAQNQLVEALWEVVFPKLNLRSYLACRSELALPTVRFLLGGRPVDETAEADRFLMKALYGQEQSPAQLDPTITKQTGQYHHHQQATAQKNTPSVARPYPLPLAWEWED</sequence>
<dbReference type="GO" id="GO:0004089">
    <property type="term" value="F:carbonate dehydratase activity"/>
    <property type="evidence" value="ECO:0007669"/>
    <property type="project" value="UniProtKB-UniRule"/>
</dbReference>
<comment type="caution">
    <text evidence="10">The sequence shown here is derived from an EMBL/GenBank/DDBJ whole genome shotgun (WGS) entry which is preliminary data.</text>
</comment>
<keyword evidence="5" id="KW-0325">Glycoprotein</keyword>
<feature type="region of interest" description="Disordered" evidence="8">
    <location>
        <begin position="336"/>
        <end position="355"/>
    </location>
</feature>
<evidence type="ECO:0000256" key="4">
    <source>
        <dbReference type="ARBA" id="ARBA00022833"/>
    </source>
</evidence>
<dbReference type="Pfam" id="PF00194">
    <property type="entry name" value="Carb_anhydrase"/>
    <property type="match status" value="1"/>
</dbReference>
<keyword evidence="7" id="KW-0732">Signal</keyword>
<evidence type="ECO:0000256" key="7">
    <source>
        <dbReference type="RuleBase" id="RU367011"/>
    </source>
</evidence>
<feature type="signal peptide" evidence="7">
    <location>
        <begin position="1"/>
        <end position="25"/>
    </location>
</feature>
<dbReference type="EMBL" id="JAFDVH010000007">
    <property type="protein sequence ID" value="KAG7473387.1"/>
    <property type="molecule type" value="Genomic_DNA"/>
</dbReference>
<name>A0A9D3Q3D5_MEGAT</name>
<dbReference type="InterPro" id="IPR018338">
    <property type="entry name" value="Carbonic_anhydrase_a-class_CS"/>
</dbReference>
<dbReference type="GO" id="GO:0008270">
    <property type="term" value="F:zinc ion binding"/>
    <property type="evidence" value="ECO:0007669"/>
    <property type="project" value="UniProtKB-UniRule"/>
</dbReference>
<dbReference type="Proteomes" id="UP001046870">
    <property type="component" value="Chromosome 7"/>
</dbReference>
<comment type="similarity">
    <text evidence="1 7">Belongs to the alpha-carbonic anhydrase family.</text>
</comment>
<dbReference type="PROSITE" id="PS51144">
    <property type="entry name" value="ALPHA_CA_2"/>
    <property type="match status" value="1"/>
</dbReference>
<dbReference type="PANTHER" id="PTHR18952:SF19">
    <property type="entry name" value="CARBONIC ANHYDRASE 12"/>
    <property type="match status" value="1"/>
</dbReference>
<dbReference type="OrthoDB" id="429145at2759"/>
<dbReference type="SMART" id="SM01057">
    <property type="entry name" value="Carb_anhydrase"/>
    <property type="match status" value="1"/>
</dbReference>
<dbReference type="PROSITE" id="PS00162">
    <property type="entry name" value="ALPHA_CA_1"/>
    <property type="match status" value="1"/>
</dbReference>
<comment type="function">
    <text evidence="7">Reversible hydration of carbon dioxide.</text>
</comment>
<protein>
    <recommendedName>
        <fullName evidence="2 7">Carbonic anhydrase</fullName>
        <ecNumber evidence="2 7">4.2.1.1</ecNumber>
    </recommendedName>
</protein>
<keyword evidence="11" id="KW-1185">Reference proteome</keyword>
<evidence type="ECO:0000313" key="11">
    <source>
        <dbReference type="Proteomes" id="UP001046870"/>
    </source>
</evidence>
<evidence type="ECO:0000313" key="10">
    <source>
        <dbReference type="EMBL" id="KAG7473387.1"/>
    </source>
</evidence>
<comment type="catalytic activity">
    <reaction evidence="7">
        <text>hydrogencarbonate + H(+) = CO2 + H2O</text>
        <dbReference type="Rhea" id="RHEA:10748"/>
        <dbReference type="ChEBI" id="CHEBI:15377"/>
        <dbReference type="ChEBI" id="CHEBI:15378"/>
        <dbReference type="ChEBI" id="CHEBI:16526"/>
        <dbReference type="ChEBI" id="CHEBI:17544"/>
        <dbReference type="EC" id="4.2.1.1"/>
    </reaction>
</comment>
<dbReference type="FunFam" id="3.10.200.10:FF:000003">
    <property type="entry name" value="Carbonic anhydrase 12"/>
    <property type="match status" value="1"/>
</dbReference>